<evidence type="ECO:0000256" key="5">
    <source>
        <dbReference type="ARBA" id="ARBA00023136"/>
    </source>
</evidence>
<keyword evidence="10" id="KW-1185">Reference proteome</keyword>
<comment type="caution">
    <text evidence="9">The sequence shown here is derived from an EMBL/GenBank/DDBJ whole genome shotgun (WGS) entry which is preliminary data.</text>
</comment>
<dbReference type="GO" id="GO:0005886">
    <property type="term" value="C:plasma membrane"/>
    <property type="evidence" value="ECO:0007669"/>
    <property type="project" value="UniProtKB-SubCell"/>
</dbReference>
<dbReference type="OrthoDB" id="8182981at2759"/>
<gene>
    <name evidence="9" type="ORF">AFUS01_LOCUS23683</name>
</gene>
<evidence type="ECO:0000313" key="10">
    <source>
        <dbReference type="Proteomes" id="UP000708208"/>
    </source>
</evidence>
<dbReference type="AlphaFoldDB" id="A0A8J2KFH7"/>
<keyword evidence="7" id="KW-0325">Glycoprotein</keyword>
<organism evidence="9 10">
    <name type="scientific">Allacma fusca</name>
    <dbReference type="NCBI Taxonomy" id="39272"/>
    <lineage>
        <taxon>Eukaryota</taxon>
        <taxon>Metazoa</taxon>
        <taxon>Ecdysozoa</taxon>
        <taxon>Arthropoda</taxon>
        <taxon>Hexapoda</taxon>
        <taxon>Collembola</taxon>
        <taxon>Symphypleona</taxon>
        <taxon>Sminthuridae</taxon>
        <taxon>Allacma</taxon>
    </lineage>
</organism>
<reference evidence="9" key="1">
    <citation type="submission" date="2021-06" db="EMBL/GenBank/DDBJ databases">
        <authorList>
            <person name="Hodson N. C."/>
            <person name="Mongue J. A."/>
            <person name="Jaron S. K."/>
        </authorList>
    </citation>
    <scope>NUCLEOTIDE SEQUENCE</scope>
</reference>
<feature type="transmembrane region" description="Helical" evidence="8">
    <location>
        <begin position="246"/>
        <end position="266"/>
    </location>
</feature>
<dbReference type="EMBL" id="CAJVCH010287444">
    <property type="protein sequence ID" value="CAG7785031.1"/>
    <property type="molecule type" value="Genomic_DNA"/>
</dbReference>
<evidence type="ECO:0000256" key="8">
    <source>
        <dbReference type="SAM" id="Phobius"/>
    </source>
</evidence>
<accession>A0A8J2KFH7</accession>
<comment type="subcellular location">
    <subcellularLocation>
        <location evidence="1">Cell membrane</location>
        <topology evidence="1">Multi-pass membrane protein</topology>
    </subcellularLocation>
</comment>
<proteinExistence type="predicted"/>
<dbReference type="PANTHER" id="PTHR42643">
    <property type="entry name" value="IONOTROPIC RECEPTOR 20A-RELATED"/>
    <property type="match status" value="1"/>
</dbReference>
<name>A0A8J2KFH7_9HEXA</name>
<keyword evidence="2" id="KW-1003">Cell membrane</keyword>
<sequence length="297" mass="33543">MLMGSGKNGQTKRTSETNKYDMFEFIISAFFEKAVTIRGSLLLRNFCTFWSLMGLIVATLYKGKVVGMLAFPYYSPTPKDFNELGVSDYKWGLQFYGGLAYDLFRLSTNPTFQHLASQMEFMKNEYKCYDKTSSFKYGCITYGTLAEFAILRNFSDRFGKSDVVIANSREFFVAVGPMVQKRSYLKAVLECVIGKAVDSGLVDRWIKEDYKNVHRSTTSVKKQHGHDVEVIHIDENNLSLKNLKGAFAALLAGCFTSLSVFLGEVIKYCSKKIVILFMLLGFGKTSLCTLRQALGFI</sequence>
<evidence type="ECO:0000313" key="9">
    <source>
        <dbReference type="EMBL" id="CAG7785031.1"/>
    </source>
</evidence>
<dbReference type="Proteomes" id="UP000708208">
    <property type="component" value="Unassembled WGS sequence"/>
</dbReference>
<evidence type="ECO:0000256" key="7">
    <source>
        <dbReference type="ARBA" id="ARBA00023180"/>
    </source>
</evidence>
<keyword evidence="4 8" id="KW-1133">Transmembrane helix</keyword>
<evidence type="ECO:0000256" key="2">
    <source>
        <dbReference type="ARBA" id="ARBA00022475"/>
    </source>
</evidence>
<keyword evidence="3 8" id="KW-0812">Transmembrane</keyword>
<dbReference type="PANTHER" id="PTHR42643:SF24">
    <property type="entry name" value="IONOTROPIC RECEPTOR 60A"/>
    <property type="match status" value="1"/>
</dbReference>
<keyword evidence="6" id="KW-0675">Receptor</keyword>
<evidence type="ECO:0000256" key="4">
    <source>
        <dbReference type="ARBA" id="ARBA00022989"/>
    </source>
</evidence>
<keyword evidence="5 8" id="KW-0472">Membrane</keyword>
<evidence type="ECO:0000256" key="1">
    <source>
        <dbReference type="ARBA" id="ARBA00004651"/>
    </source>
</evidence>
<evidence type="ECO:0000256" key="6">
    <source>
        <dbReference type="ARBA" id="ARBA00023170"/>
    </source>
</evidence>
<feature type="transmembrane region" description="Helical" evidence="8">
    <location>
        <begin position="273"/>
        <end position="294"/>
    </location>
</feature>
<protein>
    <submittedName>
        <fullName evidence="9">Uncharacterized protein</fullName>
    </submittedName>
</protein>
<dbReference type="InterPro" id="IPR052192">
    <property type="entry name" value="Insect_Ionotropic_Sensory_Rcpt"/>
</dbReference>
<evidence type="ECO:0000256" key="3">
    <source>
        <dbReference type="ARBA" id="ARBA00022692"/>
    </source>
</evidence>